<reference evidence="5" key="1">
    <citation type="journal article" date="2019" name="Int. J. Syst. Evol. Microbiol.">
        <title>The Global Catalogue of Microorganisms (GCM) 10K type strain sequencing project: providing services to taxonomists for standard genome sequencing and annotation.</title>
        <authorList>
            <consortium name="The Broad Institute Genomics Platform"/>
            <consortium name="The Broad Institute Genome Sequencing Center for Infectious Disease"/>
            <person name="Wu L."/>
            <person name="Ma J."/>
        </authorList>
    </citation>
    <scope>NUCLEOTIDE SEQUENCE [LARGE SCALE GENOMIC DNA]</scope>
    <source>
        <strain evidence="5">YJ-61-S</strain>
    </source>
</reference>
<dbReference type="InterPro" id="IPR013517">
    <property type="entry name" value="FG-GAP"/>
</dbReference>
<protein>
    <submittedName>
        <fullName evidence="4">FG-GAP-like repeat-containing protein</fullName>
    </submittedName>
</protein>
<evidence type="ECO:0000256" key="1">
    <source>
        <dbReference type="ARBA" id="ARBA00022729"/>
    </source>
</evidence>
<dbReference type="Gene3D" id="2.130.10.130">
    <property type="entry name" value="Integrin alpha, N-terminal"/>
    <property type="match status" value="2"/>
</dbReference>
<feature type="domain" description="Secretion system C-terminal sorting" evidence="3">
    <location>
        <begin position="510"/>
        <end position="581"/>
    </location>
</feature>
<dbReference type="PANTHER" id="PTHR16026:SF0">
    <property type="entry name" value="CARTILAGE ACIDIC PROTEIN 1"/>
    <property type="match status" value="1"/>
</dbReference>
<sequence>MKHHYTTFLLCFFLSLYGYGQVFVEISESVNFSFSNTIQFGTGVSFCDFDNDGWDDITVSGDDEEPIGFFRNVNGVFEEVTFELEQLPMSLKQAVWIDFDNDGDKDLFVASEEYKNRLYRNDDFIFTDITVAAGIPDMPLKTNSGSWGDFDNDGDLDLFLSNRDLNQVIPNMLFRNNGDGTFENVNQLSEIGDVSKITFQGTFFDYNNDGWLDIYLINDRKVTANILYHNNGDGTFTDVTEEAEVGYVMDAMSVGLDDYNADGFIDAYITNTAYDEDFPVPANALMKNNGDGTFSEIAIPAGVSFDRTSWGANFVDMNNDGRLDLYVSGFDDTNVNGEVSAAFYYQNEDTSFTRILSNGFETDLAHSYGNASGDFDNDGYLDIVVANREPYTFDLWNNKYYQLLFNNWLKVSLEGVESNRDGYGSRIEISINGEKQYRVTTSVESYLSQNSDVETFGVGEATVIDYVKVTWLSGHIDLIEDVSANQTLTIVEGQSPLTIEDVQTDFDIQLYPNPTEDIITIKIAEFIVGNSKIKIHNVLGQLVATHVIQENEMVLSTSNFYKGTYFVSFYMGNEHVTTKIIMKI</sequence>
<dbReference type="InterPro" id="IPR026444">
    <property type="entry name" value="Secre_tail"/>
</dbReference>
<dbReference type="Pfam" id="PF07593">
    <property type="entry name" value="UnbV_ASPIC"/>
    <property type="match status" value="1"/>
</dbReference>
<dbReference type="RefSeq" id="WP_379978511.1">
    <property type="nucleotide sequence ID" value="NZ_JBHSFV010000005.1"/>
</dbReference>
<evidence type="ECO:0000259" key="3">
    <source>
        <dbReference type="Pfam" id="PF18962"/>
    </source>
</evidence>
<keyword evidence="1" id="KW-0732">Signal</keyword>
<evidence type="ECO:0000259" key="2">
    <source>
        <dbReference type="Pfam" id="PF07593"/>
    </source>
</evidence>
<dbReference type="EMBL" id="JBHSFV010000005">
    <property type="protein sequence ID" value="MFC4634287.1"/>
    <property type="molecule type" value="Genomic_DNA"/>
</dbReference>
<dbReference type="PANTHER" id="PTHR16026">
    <property type="entry name" value="CARTILAGE ACIDIC PROTEIN 1"/>
    <property type="match status" value="1"/>
</dbReference>
<comment type="caution">
    <text evidence="4">The sequence shown here is derived from an EMBL/GenBank/DDBJ whole genome shotgun (WGS) entry which is preliminary data.</text>
</comment>
<dbReference type="InterPro" id="IPR011519">
    <property type="entry name" value="UnbV_ASPIC"/>
</dbReference>
<dbReference type="InterPro" id="IPR028994">
    <property type="entry name" value="Integrin_alpha_N"/>
</dbReference>
<gene>
    <name evidence="4" type="ORF">ACFO3O_10235</name>
</gene>
<proteinExistence type="predicted"/>
<evidence type="ECO:0000313" key="5">
    <source>
        <dbReference type="Proteomes" id="UP001596043"/>
    </source>
</evidence>
<name>A0ABV9HWU7_9FLAO</name>
<accession>A0ABV9HWU7</accession>
<dbReference type="InterPro" id="IPR027039">
    <property type="entry name" value="Crtac1"/>
</dbReference>
<organism evidence="4 5">
    <name type="scientific">Dokdonia ponticola</name>
    <dbReference type="NCBI Taxonomy" id="2041041"/>
    <lineage>
        <taxon>Bacteria</taxon>
        <taxon>Pseudomonadati</taxon>
        <taxon>Bacteroidota</taxon>
        <taxon>Flavobacteriia</taxon>
        <taxon>Flavobacteriales</taxon>
        <taxon>Flavobacteriaceae</taxon>
        <taxon>Dokdonia</taxon>
    </lineage>
</organism>
<evidence type="ECO:0000313" key="4">
    <source>
        <dbReference type="EMBL" id="MFC4634287.1"/>
    </source>
</evidence>
<dbReference type="Proteomes" id="UP001596043">
    <property type="component" value="Unassembled WGS sequence"/>
</dbReference>
<dbReference type="Pfam" id="PF13517">
    <property type="entry name" value="FG-GAP_3"/>
    <property type="match status" value="2"/>
</dbReference>
<dbReference type="NCBIfam" id="TIGR04183">
    <property type="entry name" value="Por_Secre_tail"/>
    <property type="match status" value="1"/>
</dbReference>
<dbReference type="SUPFAM" id="SSF69318">
    <property type="entry name" value="Integrin alpha N-terminal domain"/>
    <property type="match status" value="1"/>
</dbReference>
<feature type="domain" description="ASPIC/UnbV" evidence="2">
    <location>
        <begin position="422"/>
        <end position="489"/>
    </location>
</feature>
<keyword evidence="5" id="KW-1185">Reference proteome</keyword>
<dbReference type="Pfam" id="PF18962">
    <property type="entry name" value="Por_Secre_tail"/>
    <property type="match status" value="1"/>
</dbReference>